<name>A0A0V8AMP3_LACLL</name>
<reference evidence="3" key="3">
    <citation type="submission" date="2023-04" db="EMBL/GenBank/DDBJ databases">
        <authorList>
            <person name="McDonnell B."/>
        </authorList>
    </citation>
    <scope>NUCLEOTIDE SEQUENCE</scope>
    <source>
        <strain evidence="3">223</strain>
    </source>
</reference>
<reference evidence="1" key="4">
    <citation type="submission" date="2023-09" db="EMBL/GenBank/DDBJ databases">
        <title>Complete Genomes and Methylome analysis of Lactococcus lactis subs lactis strains.</title>
        <authorList>
            <person name="Fomenkov A."/>
            <person name="McDonnell B."/>
            <person name="Sun L."/>
            <person name="Van Sinderen D."/>
            <person name="Roberts R.J."/>
        </authorList>
    </citation>
    <scope>NUCLEOTIDE SEQUENCE</scope>
    <source>
        <strain evidence="1">229</strain>
    </source>
</reference>
<dbReference type="Proteomes" id="UP000192085">
    <property type="component" value="Chromosome"/>
</dbReference>
<evidence type="ECO:0000313" key="1">
    <source>
        <dbReference type="EMBL" id="ARD96812.1"/>
    </source>
</evidence>
<proteinExistence type="predicted"/>
<reference evidence="3" key="2">
    <citation type="journal article" date="2020" name="Mol. Microbiol.">
        <title>The CWPS Rubik's cube: Linking diversity of cell wall polysaccharide structures with the encoded biosynthetic machinery of selected Lactococcus lactis strains.</title>
        <authorList>
            <person name="Mahony J."/>
            <person name="Frantzen C."/>
            <person name="Vinogradov E."/>
            <person name="Sadovskaya I."/>
            <person name="Theodorou I."/>
            <person name="Kelleher P."/>
            <person name="Chapot-Chartier M.P."/>
            <person name="Cambillau C."/>
            <person name="Holo H."/>
            <person name="van Sinderen D."/>
        </authorList>
    </citation>
    <scope>NUCLEOTIDE SEQUENCE</scope>
    <source>
        <strain evidence="3">223</strain>
    </source>
</reference>
<accession>A0A0V8AMP3</accession>
<gene>
    <name evidence="3" type="ORF">LL223_1863</name>
    <name evidence="1" type="ORF">LL229_1931</name>
    <name evidence="2" type="ORF">LL275_1839</name>
</gene>
<reference evidence="2 4" key="1">
    <citation type="journal article" date="2017" name="BMC Genomics">
        <title>Comparative and functional genomics of the Lactococcus lactis taxon; insights into evolution and niche adaptation.</title>
        <authorList>
            <person name="Kelleher P."/>
            <person name="Bottacini F."/>
            <person name="Mahony J."/>
            <person name="Kilcawley K.N."/>
            <person name="van Sinderen D."/>
        </authorList>
    </citation>
    <scope>NUCLEOTIDE SEQUENCE [LARGE SCALE GENOMIC DNA]</scope>
    <source>
        <strain evidence="2 4">275</strain>
    </source>
</reference>
<protein>
    <submittedName>
        <fullName evidence="2">Uncharacterized protein</fullName>
    </submittedName>
</protein>
<dbReference type="Proteomes" id="UP001055586">
    <property type="component" value="Chromosome"/>
</dbReference>
<evidence type="ECO:0000313" key="3">
    <source>
        <dbReference type="EMBL" id="QRZ35502.2"/>
    </source>
</evidence>
<sequence>MVSKMILIAQKSLPRHFKLEGQKNFLSLLPQLWQELEGIPYSLKNGENWLLSEEIIRYPSSNYSFDKLKLYLLSEHITRHSKKYIINLSLEITSNTKLLAQINLSLLSEDSWNEIIQKNQ</sequence>
<organism evidence="2 4">
    <name type="scientific">Lactococcus lactis subsp. lactis</name>
    <name type="common">Streptococcus lactis</name>
    <dbReference type="NCBI Taxonomy" id="1360"/>
    <lineage>
        <taxon>Bacteria</taxon>
        <taxon>Bacillati</taxon>
        <taxon>Bacillota</taxon>
        <taxon>Bacilli</taxon>
        <taxon>Lactobacillales</taxon>
        <taxon>Streptococcaceae</taxon>
        <taxon>Lactococcus</taxon>
    </lineage>
</organism>
<dbReference type="AlphaFoldDB" id="A0A0V8AMP3"/>
<dbReference type="RefSeq" id="WP_010906136.1">
    <property type="nucleotide sequence ID" value="NZ_CAKMCT010000007.1"/>
</dbReference>
<dbReference type="Proteomes" id="UP000663169">
    <property type="component" value="Chromosome"/>
</dbReference>
<dbReference type="EMBL" id="CP090823">
    <property type="protein sequence ID" value="ARD96812.1"/>
    <property type="molecule type" value="Genomic_DNA"/>
</dbReference>
<dbReference type="EMBL" id="CP031926">
    <property type="protein sequence ID" value="QRZ35502.2"/>
    <property type="molecule type" value="Genomic_DNA"/>
</dbReference>
<dbReference type="EMBL" id="CP015897">
    <property type="protein sequence ID" value="ARD99466.1"/>
    <property type="molecule type" value="Genomic_DNA"/>
</dbReference>
<evidence type="ECO:0000313" key="4">
    <source>
        <dbReference type="Proteomes" id="UP000192085"/>
    </source>
</evidence>
<evidence type="ECO:0000313" key="2">
    <source>
        <dbReference type="EMBL" id="ARD99466.1"/>
    </source>
</evidence>